<accession>A0ABR8Z7M2</accession>
<dbReference type="EMBL" id="JACYFS010000001">
    <property type="protein sequence ID" value="MBD8081119.1"/>
    <property type="molecule type" value="Genomic_DNA"/>
</dbReference>
<keyword evidence="1" id="KW-0812">Transmembrane</keyword>
<evidence type="ECO:0000313" key="2">
    <source>
        <dbReference type="EMBL" id="MBD8081119.1"/>
    </source>
</evidence>
<keyword evidence="1" id="KW-0472">Membrane</keyword>
<evidence type="ECO:0000256" key="1">
    <source>
        <dbReference type="SAM" id="Phobius"/>
    </source>
</evidence>
<reference evidence="2 3" key="1">
    <citation type="submission" date="2020-09" db="EMBL/GenBank/DDBJ databases">
        <title>Genome seq and assembly of Chryseobacterium sp.</title>
        <authorList>
            <person name="Chhetri G."/>
        </authorList>
    </citation>
    <scope>NUCLEOTIDE SEQUENCE [LARGE SCALE GENOMIC DNA]</scope>
    <source>
        <strain evidence="2 3">GCR10</strain>
    </source>
</reference>
<sequence>MRQSLKTIYQKYFPEIISGVLLGVAFNTILLVFGIISSRKQRAENYESQTAKIDSTNLMIKNATNLQEVLKKYKK</sequence>
<keyword evidence="1" id="KW-1133">Transmembrane helix</keyword>
<name>A0ABR8Z7M2_9FLAO</name>
<organism evidence="2 3">
    <name type="scientific">Chryseobacterium caseinilyticum</name>
    <dbReference type="NCBI Taxonomy" id="2771428"/>
    <lineage>
        <taxon>Bacteria</taxon>
        <taxon>Pseudomonadati</taxon>
        <taxon>Bacteroidota</taxon>
        <taxon>Flavobacteriia</taxon>
        <taxon>Flavobacteriales</taxon>
        <taxon>Weeksellaceae</taxon>
        <taxon>Chryseobacterium group</taxon>
        <taxon>Chryseobacterium</taxon>
    </lineage>
</organism>
<dbReference type="Proteomes" id="UP000637299">
    <property type="component" value="Unassembled WGS sequence"/>
</dbReference>
<dbReference type="RefSeq" id="WP_191734935.1">
    <property type="nucleotide sequence ID" value="NZ_JACYFS010000001.1"/>
</dbReference>
<keyword evidence="3" id="KW-1185">Reference proteome</keyword>
<comment type="caution">
    <text evidence="2">The sequence shown here is derived from an EMBL/GenBank/DDBJ whole genome shotgun (WGS) entry which is preliminary data.</text>
</comment>
<evidence type="ECO:0000313" key="3">
    <source>
        <dbReference type="Proteomes" id="UP000637299"/>
    </source>
</evidence>
<gene>
    <name evidence="2" type="ORF">IC610_01645</name>
</gene>
<feature type="transmembrane region" description="Helical" evidence="1">
    <location>
        <begin position="12"/>
        <end position="36"/>
    </location>
</feature>
<proteinExistence type="predicted"/>
<protein>
    <submittedName>
        <fullName evidence="2">Uncharacterized protein</fullName>
    </submittedName>
</protein>